<dbReference type="SMART" id="SM00028">
    <property type="entry name" value="TPR"/>
    <property type="match status" value="2"/>
</dbReference>
<evidence type="ECO:0000313" key="6">
    <source>
        <dbReference type="Proteomes" id="UP001199044"/>
    </source>
</evidence>
<accession>A0ABS7YIE3</accession>
<evidence type="ECO:0000256" key="3">
    <source>
        <dbReference type="PROSITE-ProRule" id="PRU00339"/>
    </source>
</evidence>
<dbReference type="RefSeq" id="WP_225249789.1">
    <property type="nucleotide sequence ID" value="NZ_JAIWIU010000027.1"/>
</dbReference>
<comment type="caution">
    <text evidence="5">The sequence shown here is derived from an EMBL/GenBank/DDBJ whole genome shotgun (WGS) entry which is preliminary data.</text>
</comment>
<evidence type="ECO:0000313" key="5">
    <source>
        <dbReference type="EMBL" id="MCA2015445.1"/>
    </source>
</evidence>
<dbReference type="EMBL" id="JAIWIU010000027">
    <property type="protein sequence ID" value="MCA2015445.1"/>
    <property type="molecule type" value="Genomic_DNA"/>
</dbReference>
<keyword evidence="1" id="KW-0677">Repeat</keyword>
<name>A0ABS7YIE3_9VIBR</name>
<dbReference type="Proteomes" id="UP001199044">
    <property type="component" value="Unassembled WGS sequence"/>
</dbReference>
<evidence type="ECO:0000256" key="4">
    <source>
        <dbReference type="SAM" id="SignalP"/>
    </source>
</evidence>
<evidence type="ECO:0000256" key="1">
    <source>
        <dbReference type="ARBA" id="ARBA00022737"/>
    </source>
</evidence>
<keyword evidence="2 3" id="KW-0802">TPR repeat</keyword>
<dbReference type="PANTHER" id="PTHR14027">
    <property type="entry name" value="RNA POLYMERASE-ASSOCIATED PROTEIN CTR9"/>
    <property type="match status" value="1"/>
</dbReference>
<evidence type="ECO:0000256" key="2">
    <source>
        <dbReference type="ARBA" id="ARBA00022803"/>
    </source>
</evidence>
<dbReference type="InterPro" id="IPR019734">
    <property type="entry name" value="TPR_rpt"/>
</dbReference>
<dbReference type="Pfam" id="PF13432">
    <property type="entry name" value="TPR_16"/>
    <property type="match status" value="1"/>
</dbReference>
<feature type="chain" id="PRO_5046465955" evidence="4">
    <location>
        <begin position="28"/>
        <end position="280"/>
    </location>
</feature>
<dbReference type="InterPro" id="IPR011990">
    <property type="entry name" value="TPR-like_helical_dom_sf"/>
</dbReference>
<keyword evidence="4" id="KW-0732">Signal</keyword>
<dbReference type="PROSITE" id="PS51257">
    <property type="entry name" value="PROKAR_LIPOPROTEIN"/>
    <property type="match status" value="1"/>
</dbReference>
<dbReference type="InterPro" id="IPR031101">
    <property type="entry name" value="Ctr9"/>
</dbReference>
<feature type="repeat" description="TPR" evidence="3">
    <location>
        <begin position="110"/>
        <end position="143"/>
    </location>
</feature>
<dbReference type="PROSITE" id="PS50005">
    <property type="entry name" value="TPR"/>
    <property type="match status" value="1"/>
</dbReference>
<proteinExistence type="predicted"/>
<dbReference type="Gene3D" id="1.25.40.10">
    <property type="entry name" value="Tetratricopeptide repeat domain"/>
    <property type="match status" value="1"/>
</dbReference>
<feature type="signal peptide" evidence="4">
    <location>
        <begin position="1"/>
        <end position="27"/>
    </location>
</feature>
<organism evidence="5 6">
    <name type="scientific">Vibrio tritonius</name>
    <dbReference type="NCBI Taxonomy" id="1435069"/>
    <lineage>
        <taxon>Bacteria</taxon>
        <taxon>Pseudomonadati</taxon>
        <taxon>Pseudomonadota</taxon>
        <taxon>Gammaproteobacteria</taxon>
        <taxon>Vibrionales</taxon>
        <taxon>Vibrionaceae</taxon>
        <taxon>Vibrio</taxon>
    </lineage>
</organism>
<gene>
    <name evidence="5" type="ORF">LDJ79_04925</name>
</gene>
<keyword evidence="6" id="KW-1185">Reference proteome</keyword>
<sequence length="280" mass="30818">MNTKLVLTGLVLALLSGCATQSANLNAASKPLQGEAQEALTLAHLLRDNGRYKASYEVYQKMDDKHELSDAYLLEYASVAALVVPPETAVHLYQRAQQSLGKNIQPQQSEAVELGLGRAYLQLAQREEAQRHFELVLSHNPNNVTALNGLSVIANYQGRTPDALAYLQRAMKVDANNPMVLNNLAMTYLVSGDTHRTIELLRARQNTLPLSGKLNLALAYILGERTDKARQVLSSELPTAQTERAIAQFEQLRQRVEQGTPLSIEIAALSQTPVNLAEEH</sequence>
<reference evidence="6" key="1">
    <citation type="submission" date="2023-07" db="EMBL/GenBank/DDBJ databases">
        <title>Molecular identification of indigenous halophilic bacteria isolated from red sea cost, biodegradation of synthetic dyes and assessment of degraded metabolite toxicity.</title>
        <authorList>
            <person name="Chaieb K."/>
            <person name="Altayb H.N."/>
        </authorList>
    </citation>
    <scope>NUCLEOTIDE SEQUENCE [LARGE SCALE GENOMIC DNA]</scope>
    <source>
        <strain evidence="6">K20</strain>
    </source>
</reference>
<dbReference type="SUPFAM" id="SSF48452">
    <property type="entry name" value="TPR-like"/>
    <property type="match status" value="1"/>
</dbReference>
<protein>
    <submittedName>
        <fullName evidence="5">Tetratricopeptide repeat protein</fullName>
    </submittedName>
</protein>
<dbReference type="PANTHER" id="PTHR14027:SF2">
    <property type="entry name" value="RNA POLYMERASE-ASSOCIATED PROTEIN CTR9 HOMOLOG"/>
    <property type="match status" value="1"/>
</dbReference>